<name>A0A6A4L4T6_9ERIC</name>
<feature type="non-terminal residue" evidence="1">
    <location>
        <position position="1"/>
    </location>
</feature>
<keyword evidence="2" id="KW-1185">Reference proteome</keyword>
<sequence length="96" mass="10329">MSTSAAVAVEVLPRPQKGVWRVKLVIANETSREFGLWFGCAEEGEDGLLGAMMKLEANGCKFVMGNGDHQSRELSPDFCISSPSKGKVANELKLAT</sequence>
<comment type="caution">
    <text evidence="1">The sequence shown here is derived from an EMBL/GenBank/DDBJ whole genome shotgun (WGS) entry which is preliminary data.</text>
</comment>
<dbReference type="OrthoDB" id="1916282at2759"/>
<proteinExistence type="predicted"/>
<dbReference type="AlphaFoldDB" id="A0A6A4L4T6"/>
<evidence type="ECO:0000313" key="2">
    <source>
        <dbReference type="Proteomes" id="UP000428333"/>
    </source>
</evidence>
<reference evidence="1 2" key="1">
    <citation type="journal article" date="2019" name="Genome Biol. Evol.">
        <title>The Rhododendron genome and chromosomal organization provide insight into shared whole-genome duplications across the heath family (Ericaceae).</title>
        <authorList>
            <person name="Soza V.L."/>
            <person name="Lindsley D."/>
            <person name="Waalkes A."/>
            <person name="Ramage E."/>
            <person name="Patwardhan R.P."/>
            <person name="Burton J.N."/>
            <person name="Adey A."/>
            <person name="Kumar A."/>
            <person name="Qiu R."/>
            <person name="Shendure J."/>
            <person name="Hall B."/>
        </authorList>
    </citation>
    <scope>NUCLEOTIDE SEQUENCE [LARGE SCALE GENOMIC DNA]</scope>
    <source>
        <strain evidence="1">RSF 1966-606</strain>
    </source>
</reference>
<gene>
    <name evidence="1" type="ORF">C3L33_12721</name>
</gene>
<dbReference type="EMBL" id="QEFC01001854">
    <property type="protein sequence ID" value="KAE9455376.1"/>
    <property type="molecule type" value="Genomic_DNA"/>
</dbReference>
<evidence type="ECO:0000313" key="1">
    <source>
        <dbReference type="EMBL" id="KAE9455376.1"/>
    </source>
</evidence>
<accession>A0A6A4L4T6</accession>
<organism evidence="1 2">
    <name type="scientific">Rhododendron williamsianum</name>
    <dbReference type="NCBI Taxonomy" id="262921"/>
    <lineage>
        <taxon>Eukaryota</taxon>
        <taxon>Viridiplantae</taxon>
        <taxon>Streptophyta</taxon>
        <taxon>Embryophyta</taxon>
        <taxon>Tracheophyta</taxon>
        <taxon>Spermatophyta</taxon>
        <taxon>Magnoliopsida</taxon>
        <taxon>eudicotyledons</taxon>
        <taxon>Gunneridae</taxon>
        <taxon>Pentapetalae</taxon>
        <taxon>asterids</taxon>
        <taxon>Ericales</taxon>
        <taxon>Ericaceae</taxon>
        <taxon>Ericoideae</taxon>
        <taxon>Rhodoreae</taxon>
        <taxon>Rhododendron</taxon>
    </lineage>
</organism>
<protein>
    <submittedName>
        <fullName evidence="1">Uncharacterized protein</fullName>
    </submittedName>
</protein>
<dbReference type="Proteomes" id="UP000428333">
    <property type="component" value="Linkage Group LG07"/>
</dbReference>